<reference evidence="3" key="1">
    <citation type="journal article" date="2018" name="DNA Res.">
        <title>Multiple hybrid de novo genome assembly of finger millet, an orphan allotetraploid crop.</title>
        <authorList>
            <person name="Hatakeyama M."/>
            <person name="Aluri S."/>
            <person name="Balachadran M.T."/>
            <person name="Sivarajan S.R."/>
            <person name="Patrignani A."/>
            <person name="Gruter S."/>
            <person name="Poveda L."/>
            <person name="Shimizu-Inatsugi R."/>
            <person name="Baeten J."/>
            <person name="Francoijs K.J."/>
            <person name="Nataraja K.N."/>
            <person name="Reddy Y.A.N."/>
            <person name="Phadnis S."/>
            <person name="Ravikumar R.L."/>
            <person name="Schlapbach R."/>
            <person name="Sreeman S.M."/>
            <person name="Shimizu K.K."/>
        </authorList>
    </citation>
    <scope>NUCLEOTIDE SEQUENCE</scope>
</reference>
<organism evidence="3 4">
    <name type="scientific">Eleusine coracana subsp. coracana</name>
    <dbReference type="NCBI Taxonomy" id="191504"/>
    <lineage>
        <taxon>Eukaryota</taxon>
        <taxon>Viridiplantae</taxon>
        <taxon>Streptophyta</taxon>
        <taxon>Embryophyta</taxon>
        <taxon>Tracheophyta</taxon>
        <taxon>Spermatophyta</taxon>
        <taxon>Magnoliopsida</taxon>
        <taxon>Liliopsida</taxon>
        <taxon>Poales</taxon>
        <taxon>Poaceae</taxon>
        <taxon>PACMAD clade</taxon>
        <taxon>Chloridoideae</taxon>
        <taxon>Cynodonteae</taxon>
        <taxon>Eleusininae</taxon>
        <taxon>Eleusine</taxon>
    </lineage>
</organism>
<dbReference type="PANTHER" id="PTHR34709">
    <property type="entry name" value="OS10G0396666 PROTEIN"/>
    <property type="match status" value="1"/>
</dbReference>
<dbReference type="SUPFAM" id="SSF81383">
    <property type="entry name" value="F-box domain"/>
    <property type="match status" value="1"/>
</dbReference>
<dbReference type="InterPro" id="IPR001810">
    <property type="entry name" value="F-box_dom"/>
</dbReference>
<evidence type="ECO:0000313" key="3">
    <source>
        <dbReference type="EMBL" id="GJN27589.1"/>
    </source>
</evidence>
<dbReference type="AlphaFoldDB" id="A0AAV5EYD5"/>
<dbReference type="PANTHER" id="PTHR34709:SF72">
    <property type="entry name" value="OS07G0130000 PROTEIN"/>
    <property type="match status" value="1"/>
</dbReference>
<evidence type="ECO:0000313" key="4">
    <source>
        <dbReference type="Proteomes" id="UP001054889"/>
    </source>
</evidence>
<dbReference type="InterPro" id="IPR055411">
    <property type="entry name" value="LRR_FXL15/At3g58940/PEG3-like"/>
</dbReference>
<reference evidence="3" key="2">
    <citation type="submission" date="2021-12" db="EMBL/GenBank/DDBJ databases">
        <title>Resequencing data analysis of finger millet.</title>
        <authorList>
            <person name="Hatakeyama M."/>
            <person name="Aluri S."/>
            <person name="Balachadran M.T."/>
            <person name="Sivarajan S.R."/>
            <person name="Poveda L."/>
            <person name="Shimizu-Inatsugi R."/>
            <person name="Schlapbach R."/>
            <person name="Sreeman S.M."/>
            <person name="Shimizu K.K."/>
        </authorList>
    </citation>
    <scope>NUCLEOTIDE SEQUENCE</scope>
</reference>
<sequence>MATNRGHVDGYLDQVDAGEADRIGGLPDHLLHGILIHLSDTIQVARTSVLSRRWRHVWSGLPELFFLNNTRPVPVAKAHDCVDAALAACSAPTIRLLDISMPYRKPLVPTNYVSRWLCFASQRVAGELRLSLPFDHTRKEEEVLLPLCERLTAITIYLFRILRFQLPPVGTFTVLATLRIQNTDIDGSELESVLSTRCPRLKELYLHSVTVIKHKDNVLSIRSHSIQRLETDINFDGQLHVDTPELQAFYPCVPGNFYISNSPKLSEVIWYSGLYDPTHHHFSALTGRHLRRLKTSTVFSPLPLMRRFDNVDELLLIVSIGKVLHCIYLLVPSYMPLE</sequence>
<feature type="domain" description="F-box" evidence="1">
    <location>
        <begin position="25"/>
        <end position="62"/>
    </location>
</feature>
<keyword evidence="4" id="KW-1185">Reference proteome</keyword>
<feature type="domain" description="F-box/LRR-repeat protein 15/At3g58940/PEG3-like LRR" evidence="2">
    <location>
        <begin position="115"/>
        <end position="249"/>
    </location>
</feature>
<name>A0AAV5EYD5_ELECO</name>
<evidence type="ECO:0008006" key="5">
    <source>
        <dbReference type="Google" id="ProtNLM"/>
    </source>
</evidence>
<protein>
    <recommendedName>
        <fullName evidence="5">F-box domain-containing protein</fullName>
    </recommendedName>
</protein>
<dbReference type="Pfam" id="PF24758">
    <property type="entry name" value="LRR_At5g56370"/>
    <property type="match status" value="1"/>
</dbReference>
<dbReference type="Proteomes" id="UP001054889">
    <property type="component" value="Unassembled WGS sequence"/>
</dbReference>
<dbReference type="Pfam" id="PF00646">
    <property type="entry name" value="F-box"/>
    <property type="match status" value="1"/>
</dbReference>
<accession>A0AAV5EYD5</accession>
<dbReference type="InterPro" id="IPR036047">
    <property type="entry name" value="F-box-like_dom_sf"/>
</dbReference>
<evidence type="ECO:0000259" key="1">
    <source>
        <dbReference type="Pfam" id="PF00646"/>
    </source>
</evidence>
<comment type="caution">
    <text evidence="3">The sequence shown here is derived from an EMBL/GenBank/DDBJ whole genome shotgun (WGS) entry which is preliminary data.</text>
</comment>
<gene>
    <name evidence="3" type="primary">gb15621</name>
    <name evidence="3" type="ORF">PR202_gb15621</name>
</gene>
<proteinExistence type="predicted"/>
<evidence type="ECO:0000259" key="2">
    <source>
        <dbReference type="Pfam" id="PF24758"/>
    </source>
</evidence>
<dbReference type="InterPro" id="IPR055312">
    <property type="entry name" value="FBL15-like"/>
</dbReference>
<dbReference type="EMBL" id="BQKI01000079">
    <property type="protein sequence ID" value="GJN27589.1"/>
    <property type="molecule type" value="Genomic_DNA"/>
</dbReference>